<evidence type="ECO:0000256" key="4">
    <source>
        <dbReference type="ARBA" id="ARBA00022519"/>
    </source>
</evidence>
<evidence type="ECO:0000256" key="5">
    <source>
        <dbReference type="ARBA" id="ARBA00022692"/>
    </source>
</evidence>
<dbReference type="EMBL" id="BAABFL010000333">
    <property type="protein sequence ID" value="GAA4649904.1"/>
    <property type="molecule type" value="Genomic_DNA"/>
</dbReference>
<feature type="transmembrane region" description="Helical" evidence="8">
    <location>
        <begin position="69"/>
        <end position="87"/>
    </location>
</feature>
<evidence type="ECO:0000256" key="8">
    <source>
        <dbReference type="SAM" id="Phobius"/>
    </source>
</evidence>
<gene>
    <name evidence="9" type="ORF">GCM10023116_21850</name>
</gene>
<dbReference type="PANTHER" id="PTHR35334">
    <property type="entry name" value="SERINE TRANSPORTER"/>
    <property type="match status" value="1"/>
</dbReference>
<feature type="transmembrane region" description="Helical" evidence="8">
    <location>
        <begin position="45"/>
        <end position="63"/>
    </location>
</feature>
<dbReference type="PANTHER" id="PTHR35334:SF2">
    <property type="entry name" value="SERINE TRANSPORTER SDAC"/>
    <property type="match status" value="1"/>
</dbReference>
<keyword evidence="10" id="KW-1185">Reference proteome</keyword>
<keyword evidence="4" id="KW-0997">Cell inner membrane</keyword>
<evidence type="ECO:0000313" key="10">
    <source>
        <dbReference type="Proteomes" id="UP001500604"/>
    </source>
</evidence>
<sequence length="446" mass="48719">METVSRQLCGYTGRMSAQDTPSSSTTCSVSSESDVLRWSGRDTGWLSNLFGTAVGAGVLYLPINAGRVGFIPLVIIALLAGPMIWFAHRNLTRFCLSAERPDADITATMTDRFGQQAGSLLTLAYFLSIYPILLLYAIGLTNVTEQFFRYQLEWSVPHRSVISFILLAVLVMVISKGERWVLSAVESLVMPLVVILIGISLYLIPQWHLDHLFLMPAPTELAMSAFVIIPMLIFSFNHSPACSAFAQAYRMVCRDTALCARKTDRILAVNAGSLLLVVMLFVFSCVLSLTPAEIQVALQENVPVLSVFASREGAGFFALIASVIAFLAITSSFFGVYMGSIEGVGGLFTLLAKRVTSIPVHSDASTRIAKVLIFLSCWLAACLNLSVIGVIEGLLAPLLAVILFFMPVYGYYTIPELKHYRNPVFDVFTIASGVIAISGFIVSKWF</sequence>
<feature type="transmembrane region" description="Helical" evidence="8">
    <location>
        <begin position="187"/>
        <end position="205"/>
    </location>
</feature>
<feature type="transmembrane region" description="Helical" evidence="8">
    <location>
        <begin position="314"/>
        <end position="337"/>
    </location>
</feature>
<evidence type="ECO:0000256" key="7">
    <source>
        <dbReference type="ARBA" id="ARBA00023136"/>
    </source>
</evidence>
<evidence type="ECO:0000256" key="6">
    <source>
        <dbReference type="ARBA" id="ARBA00022989"/>
    </source>
</evidence>
<keyword evidence="5 8" id="KW-0812">Transmembrane</keyword>
<accession>A0ABP8V3D7</accession>
<reference evidence="10" key="1">
    <citation type="journal article" date="2019" name="Int. J. Syst. Evol. Microbiol.">
        <title>The Global Catalogue of Microorganisms (GCM) 10K type strain sequencing project: providing services to taxonomists for standard genome sequencing and annotation.</title>
        <authorList>
            <consortium name="The Broad Institute Genomics Platform"/>
            <consortium name="The Broad Institute Genome Sequencing Center for Infectious Disease"/>
            <person name="Wu L."/>
            <person name="Ma J."/>
        </authorList>
    </citation>
    <scope>NUCLEOTIDE SEQUENCE [LARGE SCALE GENOMIC DNA]</scope>
    <source>
        <strain evidence="10">JCM 17805</strain>
    </source>
</reference>
<evidence type="ECO:0000256" key="1">
    <source>
        <dbReference type="ARBA" id="ARBA00004429"/>
    </source>
</evidence>
<feature type="transmembrane region" description="Helical" evidence="8">
    <location>
        <begin position="119"/>
        <end position="138"/>
    </location>
</feature>
<feature type="transmembrane region" description="Helical" evidence="8">
    <location>
        <begin position="394"/>
        <end position="412"/>
    </location>
</feature>
<organism evidence="9 10">
    <name type="scientific">Kistimonas scapharcae</name>
    <dbReference type="NCBI Taxonomy" id="1036133"/>
    <lineage>
        <taxon>Bacteria</taxon>
        <taxon>Pseudomonadati</taxon>
        <taxon>Pseudomonadota</taxon>
        <taxon>Gammaproteobacteria</taxon>
        <taxon>Oceanospirillales</taxon>
        <taxon>Endozoicomonadaceae</taxon>
        <taxon>Kistimonas</taxon>
    </lineage>
</organism>
<proteinExistence type="predicted"/>
<comment type="caution">
    <text evidence="9">The sequence shown here is derived from an EMBL/GenBank/DDBJ whole genome shotgun (WGS) entry which is preliminary data.</text>
</comment>
<comment type="subcellular location">
    <subcellularLocation>
        <location evidence="1">Cell inner membrane</location>
        <topology evidence="1">Multi-pass membrane protein</topology>
    </subcellularLocation>
</comment>
<name>A0ABP8V3D7_9GAMM</name>
<keyword evidence="6 8" id="KW-1133">Transmembrane helix</keyword>
<feature type="transmembrane region" description="Helical" evidence="8">
    <location>
        <begin position="225"/>
        <end position="246"/>
    </location>
</feature>
<keyword evidence="3" id="KW-1003">Cell membrane</keyword>
<keyword evidence="2" id="KW-0813">Transport</keyword>
<protein>
    <submittedName>
        <fullName evidence="9">Serine/threonine transporter</fullName>
    </submittedName>
</protein>
<feature type="transmembrane region" description="Helical" evidence="8">
    <location>
        <begin position="158"/>
        <end position="175"/>
    </location>
</feature>
<dbReference type="Pfam" id="PF03222">
    <property type="entry name" value="Trp_Tyr_perm"/>
    <property type="match status" value="1"/>
</dbReference>
<feature type="transmembrane region" description="Helical" evidence="8">
    <location>
        <begin position="371"/>
        <end position="388"/>
    </location>
</feature>
<feature type="transmembrane region" description="Helical" evidence="8">
    <location>
        <begin position="267"/>
        <end position="294"/>
    </location>
</feature>
<feature type="transmembrane region" description="Helical" evidence="8">
    <location>
        <begin position="424"/>
        <end position="443"/>
    </location>
</feature>
<evidence type="ECO:0000256" key="2">
    <source>
        <dbReference type="ARBA" id="ARBA00022448"/>
    </source>
</evidence>
<dbReference type="InterPro" id="IPR018227">
    <property type="entry name" value="Amino_acid_transport_2"/>
</dbReference>
<evidence type="ECO:0000313" key="9">
    <source>
        <dbReference type="EMBL" id="GAA4649904.1"/>
    </source>
</evidence>
<dbReference type="Proteomes" id="UP001500604">
    <property type="component" value="Unassembled WGS sequence"/>
</dbReference>
<keyword evidence="7 8" id="KW-0472">Membrane</keyword>
<evidence type="ECO:0000256" key="3">
    <source>
        <dbReference type="ARBA" id="ARBA00022475"/>
    </source>
</evidence>